<dbReference type="EMBL" id="LWSU01000234">
    <property type="protein sequence ID" value="OAX54350.1"/>
    <property type="molecule type" value="Genomic_DNA"/>
</dbReference>
<evidence type="ECO:0000256" key="4">
    <source>
        <dbReference type="ARBA" id="ARBA00022692"/>
    </source>
</evidence>
<evidence type="ECO:0000256" key="8">
    <source>
        <dbReference type="PROSITE-ProRule" id="PRU01360"/>
    </source>
</evidence>
<dbReference type="InterPro" id="IPR000531">
    <property type="entry name" value="Beta-barrel_TonB"/>
</dbReference>
<dbReference type="Pfam" id="PF00593">
    <property type="entry name" value="TonB_dep_Rec_b-barrel"/>
    <property type="match status" value="1"/>
</dbReference>
<feature type="short sequence motif" description="TonB C-terminal box" evidence="9">
    <location>
        <begin position="253"/>
        <end position="270"/>
    </location>
</feature>
<keyword evidence="3 8" id="KW-1134">Transmembrane beta strand</keyword>
<keyword evidence="5" id="KW-0798">TonB box</keyword>
<dbReference type="InterPro" id="IPR010917">
    <property type="entry name" value="TonB_rcpt_CS"/>
</dbReference>
<evidence type="ECO:0000256" key="7">
    <source>
        <dbReference type="ARBA" id="ARBA00023237"/>
    </source>
</evidence>
<dbReference type="GO" id="GO:0009279">
    <property type="term" value="C:cell outer membrane"/>
    <property type="evidence" value="ECO:0007669"/>
    <property type="project" value="UniProtKB-SubCell"/>
</dbReference>
<dbReference type="PANTHER" id="PTHR32552:SF74">
    <property type="entry name" value="HYDROXAMATE SIDEROPHORE RECEPTOR FHUE"/>
    <property type="match status" value="1"/>
</dbReference>
<evidence type="ECO:0000256" key="1">
    <source>
        <dbReference type="ARBA" id="ARBA00004571"/>
    </source>
</evidence>
<sequence>MTLVVGARYSRWKNDADDLDNGVFRHDHRKTVPYAGLIYAITPVYSAFVSYPEIFDPQDNRRRDGSFLDPVLGSSREIGLKGRHLDGRLNTALVLFDTRQDHVAEADVGKTLPDGLTQAYVTVDGTRSRGVELDVSGELSEDWSASFGWSHFELEGPDGADLPTALPRTLVRVFSTYRLPGAWNRLSVGGVVNGQSASHAAVDGPNGPQRVDQASVTLLGAMARYAFNAQAAQQLNANNLLDRKYFVLDEYSNLYYAAGRNATLSFRYRF</sequence>
<proteinExistence type="inferred from homology"/>
<dbReference type="SUPFAM" id="SSF56935">
    <property type="entry name" value="Porins"/>
    <property type="match status" value="1"/>
</dbReference>
<organism evidence="11 12">
    <name type="scientific">Xanthomonas graminis pv. poae</name>
    <dbReference type="NCBI Taxonomy" id="227946"/>
    <lineage>
        <taxon>Bacteria</taxon>
        <taxon>Pseudomonadati</taxon>
        <taxon>Pseudomonadota</taxon>
        <taxon>Gammaproteobacteria</taxon>
        <taxon>Lysobacterales</taxon>
        <taxon>Lysobacteraceae</taxon>
        <taxon>Xanthomonas</taxon>
        <taxon>Xanthomonas translucens group</taxon>
        <taxon>Xanthomonas graminis</taxon>
    </lineage>
</organism>
<keyword evidence="4 8" id="KW-0812">Transmembrane</keyword>
<dbReference type="GO" id="GO:0015344">
    <property type="term" value="F:siderophore uptake transmembrane transporter activity"/>
    <property type="evidence" value="ECO:0007669"/>
    <property type="project" value="TreeGrafter"/>
</dbReference>
<comment type="subcellular location">
    <subcellularLocation>
        <location evidence="1 8">Cell outer membrane</location>
        <topology evidence="1 8">Multi-pass membrane protein</topology>
    </subcellularLocation>
</comment>
<evidence type="ECO:0000256" key="9">
    <source>
        <dbReference type="PROSITE-ProRule" id="PRU10144"/>
    </source>
</evidence>
<keyword evidence="2 8" id="KW-0813">Transport</keyword>
<protein>
    <recommendedName>
        <fullName evidence="10">TonB-dependent receptor-like beta-barrel domain-containing protein</fullName>
    </recommendedName>
</protein>
<dbReference type="InterPro" id="IPR036942">
    <property type="entry name" value="Beta-barrel_TonB_sf"/>
</dbReference>
<evidence type="ECO:0000256" key="5">
    <source>
        <dbReference type="ARBA" id="ARBA00023077"/>
    </source>
</evidence>
<gene>
    <name evidence="11" type="ORF">A6R73_03870</name>
</gene>
<evidence type="ECO:0000313" key="11">
    <source>
        <dbReference type="EMBL" id="OAX54350.1"/>
    </source>
</evidence>
<keyword evidence="6 8" id="KW-0472">Membrane</keyword>
<keyword evidence="7 8" id="KW-0998">Cell outer membrane</keyword>
<accession>A0A199NZZ2</accession>
<dbReference type="PROSITE" id="PS01156">
    <property type="entry name" value="TONB_DEPENDENT_REC_2"/>
    <property type="match status" value="1"/>
</dbReference>
<evidence type="ECO:0000259" key="10">
    <source>
        <dbReference type="Pfam" id="PF00593"/>
    </source>
</evidence>
<evidence type="ECO:0000256" key="2">
    <source>
        <dbReference type="ARBA" id="ARBA00022448"/>
    </source>
</evidence>
<evidence type="ECO:0000313" key="12">
    <source>
        <dbReference type="Proteomes" id="UP000093858"/>
    </source>
</evidence>
<dbReference type="PROSITE" id="PS52016">
    <property type="entry name" value="TONB_DEPENDENT_REC_3"/>
    <property type="match status" value="1"/>
</dbReference>
<comment type="caution">
    <text evidence="11">The sequence shown here is derived from an EMBL/GenBank/DDBJ whole genome shotgun (WGS) entry which is preliminary data.</text>
</comment>
<dbReference type="AlphaFoldDB" id="A0A199NZZ2"/>
<evidence type="ECO:0000256" key="6">
    <source>
        <dbReference type="ARBA" id="ARBA00023136"/>
    </source>
</evidence>
<feature type="domain" description="TonB-dependent receptor-like beta-barrel" evidence="10">
    <location>
        <begin position="2"/>
        <end position="240"/>
    </location>
</feature>
<dbReference type="InterPro" id="IPR039426">
    <property type="entry name" value="TonB-dep_rcpt-like"/>
</dbReference>
<evidence type="ECO:0000256" key="3">
    <source>
        <dbReference type="ARBA" id="ARBA00022452"/>
    </source>
</evidence>
<dbReference type="Gene3D" id="2.40.170.20">
    <property type="entry name" value="TonB-dependent receptor, beta-barrel domain"/>
    <property type="match status" value="1"/>
</dbReference>
<dbReference type="PANTHER" id="PTHR32552">
    <property type="entry name" value="FERRICHROME IRON RECEPTOR-RELATED"/>
    <property type="match status" value="1"/>
</dbReference>
<name>A0A199NZZ2_9XANT</name>
<dbReference type="Proteomes" id="UP000093858">
    <property type="component" value="Unassembled WGS sequence"/>
</dbReference>
<comment type="similarity">
    <text evidence="8">Belongs to the TonB-dependent receptor family.</text>
</comment>
<reference evidence="11 12" key="1">
    <citation type="submission" date="2016-04" db="EMBL/GenBank/DDBJ databases">
        <title>Xanthomonas translucens phylogeny.</title>
        <authorList>
            <person name="Langlois P."/>
        </authorList>
    </citation>
    <scope>NUCLEOTIDE SEQUENCE [LARGE SCALE GENOMIC DNA]</scope>
    <source>
        <strain evidence="11 12">B99</strain>
    </source>
</reference>